<dbReference type="AlphaFoldDB" id="A0A7S0KRW3"/>
<evidence type="ECO:0000313" key="8">
    <source>
        <dbReference type="EMBL" id="CAD8589421.1"/>
    </source>
</evidence>
<dbReference type="PANTHER" id="PTHR10887:SF495">
    <property type="entry name" value="HELICASE SENATAXIN ISOFORM X1-RELATED"/>
    <property type="match status" value="1"/>
</dbReference>
<dbReference type="Gene3D" id="3.40.50.300">
    <property type="entry name" value="P-loop containing nucleotide triphosphate hydrolases"/>
    <property type="match status" value="3"/>
</dbReference>
<dbReference type="Pfam" id="PF13087">
    <property type="entry name" value="AAA_12"/>
    <property type="match status" value="1"/>
</dbReference>
<feature type="domain" description="DNA2/NAM7 helicase helicase" evidence="6">
    <location>
        <begin position="736"/>
        <end position="822"/>
    </location>
</feature>
<feature type="compositionally biased region" description="Low complexity" evidence="5">
    <location>
        <begin position="209"/>
        <end position="220"/>
    </location>
</feature>
<dbReference type="SUPFAM" id="SSF52540">
    <property type="entry name" value="P-loop containing nucleoside triphosphate hydrolases"/>
    <property type="match status" value="1"/>
</dbReference>
<dbReference type="InterPro" id="IPR045055">
    <property type="entry name" value="DNA2/NAM7-like"/>
</dbReference>
<feature type="region of interest" description="Disordered" evidence="5">
    <location>
        <begin position="1096"/>
        <end position="1251"/>
    </location>
</feature>
<feature type="region of interest" description="Disordered" evidence="5">
    <location>
        <begin position="272"/>
        <end position="324"/>
    </location>
</feature>
<dbReference type="GO" id="GO:0005524">
    <property type="term" value="F:ATP binding"/>
    <property type="evidence" value="ECO:0007669"/>
    <property type="project" value="UniProtKB-KW"/>
</dbReference>
<dbReference type="CDD" id="cd18042">
    <property type="entry name" value="DEXXQc_SETX"/>
    <property type="match status" value="1"/>
</dbReference>
<sequence>MVGGLSFNIEQTPTGGVNVTVQPAGGMQGEVRVNGVSHEVPATESPTPRRSGNRGGAGASSSTPNAGPDMREMHRCTVKGCKDKRGARTKGFVDLKTLAKHVLTEHSGSTLASTFREEGFYKVKGQSKVKKKKPEKAASKKVETEVKKDKRKTNAPVKQQPPSRAEVRQKEPVQWAPNLFAQSPTAQAAARRQASENTDGSSDSDSDSESVVSDDGLGSDTESTKGIVDDIAQTENEDEGEDVRPRPQVDLVDDSDAWETVVKLEPEDVAEVAMNDPVETEPAIVEPKPRVEKLKPRVQSPKSEKKMPQRTPKKAETPRMDPPRLEPVSDEIHPFAADAPQIHGTYADDGDSAFTSLALRCVRSRMEGDKRIWGGGRKHADETAPATRFSDATEYASYHRLLVLEDCASGAADEFKLNRPVTRWKVANGFTSAAALTNAAKVEGLFTVVMNRDRKAETTASDPPTEDDIVEVKYANTESVIGVVENMSPDGNTLSVSVRAADLLGAEALKQGAEVTARTGYSLTTTRREFHAVQDTVRRLHAPLVVPLLLGKPFYTGWNNWSTAVTGKALVPGTKQQAMPLPMALGNEPKNLSSVNRVIEGWCDNGTFNANQASAIRRCIRPGDVSGAETIRPCMGVALLHGPPGTGKTNTLVGVVSALLLCSPKPRILLCAPSNAAIDELALRIVTGLLDKDGKKCGMKEGQLVRVGPIDQVSHQMHPHALNTLVDAMDGLDGRRTKKKEDRQRKVTINSAQIVAATTSAAGGAYLTESGMGFDCVIIDEAAQASEAATLVPLRHSGGKEQLQAKRLILVGDHMQLPTTAHAEDPSLRNAYAMSLFQRLEASHPAVALTVQHRMHAEIAKWPAKYFYRGELENAGDSPMESPFNQCGGDGAVCVDGHLFRLKPYAFLDFHGEEAVGAQSKSIMNKSEAKIVAAVVKAARRWARVEASVAVITPYREQRELIIKYVDDSSVRVGTVDGFQGQEADIVIISCTRTKQLGFLEDERRLNVALTRARESLLIVGSADFMRRKRGSWKDLVDDAHERGCLHPVVPAGPEHPNGRRVSIPDYESCVLKRKAEKQERALNLDVAKQLELAKKSKAAGGKRSSEASSQLAAKKNRIAADVEAVKRGPRVHKFEPNKTDRQARQPQHPQQQQYRKVVKTSPAQKRREREERARIERNERRVLQEKLAEERQREEAQRRDEDRRHRDEWRRRHQGGVDLRDMLGGRGPHRYDERNYRRPDNTTWGYDRAS</sequence>
<keyword evidence="4" id="KW-0067">ATP-binding</keyword>
<dbReference type="EMBL" id="HBEV01009087">
    <property type="protein sequence ID" value="CAD8589421.1"/>
    <property type="molecule type" value="Transcribed_RNA"/>
</dbReference>
<accession>A0A7S0KRW3</accession>
<dbReference type="GO" id="GO:0005694">
    <property type="term" value="C:chromosome"/>
    <property type="evidence" value="ECO:0007669"/>
    <property type="project" value="UniProtKB-ARBA"/>
</dbReference>
<feature type="compositionally biased region" description="Polar residues" evidence="5">
    <location>
        <begin position="8"/>
        <end position="21"/>
    </location>
</feature>
<keyword evidence="1" id="KW-0547">Nucleotide-binding</keyword>
<evidence type="ECO:0000256" key="1">
    <source>
        <dbReference type="ARBA" id="ARBA00022741"/>
    </source>
</evidence>
<evidence type="ECO:0000256" key="2">
    <source>
        <dbReference type="ARBA" id="ARBA00022801"/>
    </source>
</evidence>
<evidence type="ECO:0000259" key="7">
    <source>
        <dbReference type="Pfam" id="PF13087"/>
    </source>
</evidence>
<feature type="region of interest" description="Disordered" evidence="5">
    <location>
        <begin position="1"/>
        <end position="74"/>
    </location>
</feature>
<dbReference type="Pfam" id="PF13086">
    <property type="entry name" value="AAA_11"/>
    <property type="match status" value="2"/>
</dbReference>
<feature type="compositionally biased region" description="Basic and acidic residues" evidence="5">
    <location>
        <begin position="1219"/>
        <end position="1241"/>
    </location>
</feature>
<dbReference type="CDD" id="cd18808">
    <property type="entry name" value="SF1_C_Upf1"/>
    <property type="match status" value="1"/>
</dbReference>
<dbReference type="InterPro" id="IPR041677">
    <property type="entry name" value="DNA2/NAM7_AAA_11"/>
</dbReference>
<organism evidence="8">
    <name type="scientific">Micromonas pusilla</name>
    <name type="common">Picoplanktonic green alga</name>
    <name type="synonym">Chromulina pusilla</name>
    <dbReference type="NCBI Taxonomy" id="38833"/>
    <lineage>
        <taxon>Eukaryota</taxon>
        <taxon>Viridiplantae</taxon>
        <taxon>Chlorophyta</taxon>
        <taxon>Mamiellophyceae</taxon>
        <taxon>Mamiellales</taxon>
        <taxon>Mamiellaceae</taxon>
        <taxon>Micromonas</taxon>
    </lineage>
</organism>
<dbReference type="PANTHER" id="PTHR10887">
    <property type="entry name" value="DNA2/NAM7 HELICASE FAMILY"/>
    <property type="match status" value="1"/>
</dbReference>
<keyword evidence="2" id="KW-0378">Hydrolase</keyword>
<evidence type="ECO:0000256" key="5">
    <source>
        <dbReference type="SAM" id="MobiDB-lite"/>
    </source>
</evidence>
<gene>
    <name evidence="8" type="ORF">MSP1404_LOCUS6949</name>
</gene>
<dbReference type="GO" id="GO:0016787">
    <property type="term" value="F:hydrolase activity"/>
    <property type="evidence" value="ECO:0007669"/>
    <property type="project" value="UniProtKB-KW"/>
</dbReference>
<dbReference type="InterPro" id="IPR027417">
    <property type="entry name" value="P-loop_NTPase"/>
</dbReference>
<evidence type="ECO:0000256" key="3">
    <source>
        <dbReference type="ARBA" id="ARBA00022806"/>
    </source>
</evidence>
<feature type="compositionally biased region" description="Low complexity" evidence="5">
    <location>
        <begin position="1145"/>
        <end position="1154"/>
    </location>
</feature>
<feature type="compositionally biased region" description="Basic and acidic residues" evidence="5">
    <location>
        <begin position="302"/>
        <end position="324"/>
    </location>
</feature>
<dbReference type="InterPro" id="IPR041679">
    <property type="entry name" value="DNA2/NAM7-like_C"/>
</dbReference>
<feature type="compositionally biased region" description="Basic residues" evidence="5">
    <location>
        <begin position="125"/>
        <end position="134"/>
    </location>
</feature>
<feature type="compositionally biased region" description="Low complexity" evidence="5">
    <location>
        <begin position="1099"/>
        <end position="1110"/>
    </location>
</feature>
<feature type="domain" description="DNA2/NAM7 helicase helicase" evidence="6">
    <location>
        <begin position="608"/>
        <end position="731"/>
    </location>
</feature>
<feature type="compositionally biased region" description="Basic and acidic residues" evidence="5">
    <location>
        <begin position="1119"/>
        <end position="1144"/>
    </location>
</feature>
<feature type="compositionally biased region" description="Basic and acidic residues" evidence="5">
    <location>
        <begin position="1166"/>
        <end position="1211"/>
    </location>
</feature>
<evidence type="ECO:0000256" key="4">
    <source>
        <dbReference type="ARBA" id="ARBA00022840"/>
    </source>
</evidence>
<feature type="compositionally biased region" description="Basic and acidic residues" evidence="5">
    <location>
        <begin position="135"/>
        <end position="148"/>
    </location>
</feature>
<dbReference type="GO" id="GO:0004386">
    <property type="term" value="F:helicase activity"/>
    <property type="evidence" value="ECO:0007669"/>
    <property type="project" value="UniProtKB-KW"/>
</dbReference>
<evidence type="ECO:0000259" key="6">
    <source>
        <dbReference type="Pfam" id="PF13086"/>
    </source>
</evidence>
<protein>
    <submittedName>
        <fullName evidence="8">Uncharacterized protein</fullName>
    </submittedName>
</protein>
<proteinExistence type="predicted"/>
<name>A0A7S0KRW3_MICPS</name>
<reference evidence="8" key="1">
    <citation type="submission" date="2021-01" db="EMBL/GenBank/DDBJ databases">
        <authorList>
            <person name="Corre E."/>
            <person name="Pelletier E."/>
            <person name="Niang G."/>
            <person name="Scheremetjew M."/>
            <person name="Finn R."/>
            <person name="Kale V."/>
            <person name="Holt S."/>
            <person name="Cochrane G."/>
            <person name="Meng A."/>
            <person name="Brown T."/>
            <person name="Cohen L."/>
        </authorList>
    </citation>
    <scope>NUCLEOTIDE SEQUENCE</scope>
    <source>
        <strain evidence="8">CCMP494</strain>
    </source>
</reference>
<keyword evidence="3" id="KW-0347">Helicase</keyword>
<dbReference type="InterPro" id="IPR047187">
    <property type="entry name" value="SF1_C_Upf1"/>
</dbReference>
<feature type="region of interest" description="Disordered" evidence="5">
    <location>
        <begin position="124"/>
        <end position="257"/>
    </location>
</feature>
<dbReference type="FunFam" id="3.40.50.300:FF:000326">
    <property type="entry name" value="P-loop containing nucleoside triphosphate hydrolase"/>
    <property type="match status" value="1"/>
</dbReference>
<feature type="domain" description="DNA2/NAM7 helicase-like C-terminal" evidence="7">
    <location>
        <begin position="832"/>
        <end position="1023"/>
    </location>
</feature>